<dbReference type="Proteomes" id="UP000649617">
    <property type="component" value="Unassembled WGS sequence"/>
</dbReference>
<dbReference type="EMBL" id="CAJNIZ010048238">
    <property type="protein sequence ID" value="CAE7785155.1"/>
    <property type="molecule type" value="Genomic_DNA"/>
</dbReference>
<evidence type="ECO:0000256" key="1">
    <source>
        <dbReference type="SAM" id="MobiDB-lite"/>
    </source>
</evidence>
<evidence type="ECO:0000313" key="2">
    <source>
        <dbReference type="EMBL" id="CAE7785155.1"/>
    </source>
</evidence>
<reference evidence="2" key="1">
    <citation type="submission" date="2021-02" db="EMBL/GenBank/DDBJ databases">
        <authorList>
            <person name="Dougan E. K."/>
            <person name="Rhodes N."/>
            <person name="Thang M."/>
            <person name="Chan C."/>
        </authorList>
    </citation>
    <scope>NUCLEOTIDE SEQUENCE</scope>
</reference>
<organism evidence="2 3">
    <name type="scientific">Symbiodinium pilosum</name>
    <name type="common">Dinoflagellate</name>
    <dbReference type="NCBI Taxonomy" id="2952"/>
    <lineage>
        <taxon>Eukaryota</taxon>
        <taxon>Sar</taxon>
        <taxon>Alveolata</taxon>
        <taxon>Dinophyceae</taxon>
        <taxon>Suessiales</taxon>
        <taxon>Symbiodiniaceae</taxon>
        <taxon>Symbiodinium</taxon>
    </lineage>
</organism>
<name>A0A812YJF3_SYMPI</name>
<sequence length="181" mass="18984">MPAKGTSVAVSTAASMGSGASSKLVEGVKGASQEELKDSVKDLSAQERTRILSAIAMVELSGAYRASASDGDWGDYDITITFKSASEATVKVSNVCFRDSPGDHNLYEGSFSVAGDIVTFTSSKVTDEVANKTEEKVETMKFKIQSDGSLAKVAEDGSIEEIQGGYAGEKVPAILKKQPSK</sequence>
<protein>
    <submittedName>
        <fullName evidence="2">Uncharacterized protein</fullName>
    </submittedName>
</protein>
<dbReference type="AlphaFoldDB" id="A0A812YJF3"/>
<gene>
    <name evidence="2" type="ORF">SPIL2461_LOCUS23396</name>
</gene>
<feature type="compositionally biased region" description="Low complexity" evidence="1">
    <location>
        <begin position="1"/>
        <end position="23"/>
    </location>
</feature>
<feature type="region of interest" description="Disordered" evidence="1">
    <location>
        <begin position="1"/>
        <end position="36"/>
    </location>
</feature>
<accession>A0A812YJF3</accession>
<evidence type="ECO:0000313" key="3">
    <source>
        <dbReference type="Proteomes" id="UP000649617"/>
    </source>
</evidence>
<dbReference type="OrthoDB" id="436570at2759"/>
<proteinExistence type="predicted"/>
<keyword evidence="3" id="KW-1185">Reference proteome</keyword>
<comment type="caution">
    <text evidence="2">The sequence shown here is derived from an EMBL/GenBank/DDBJ whole genome shotgun (WGS) entry which is preliminary data.</text>
</comment>